<name>A0A0S8GKA6_UNCW3</name>
<keyword evidence="1" id="KW-0479">Metal-binding</keyword>
<dbReference type="InterPro" id="IPR052170">
    <property type="entry name" value="M29_Exopeptidase"/>
</dbReference>
<gene>
    <name evidence="2" type="ORF">AMJ87_01760</name>
</gene>
<dbReference type="Proteomes" id="UP000051096">
    <property type="component" value="Unassembled WGS sequence"/>
</dbReference>
<dbReference type="AlphaFoldDB" id="A0A0S8GKA6"/>
<comment type="caution">
    <text evidence="2">The sequence shown here is derived from an EMBL/GenBank/DDBJ whole genome shotgun (WGS) entry which is preliminary data.</text>
</comment>
<dbReference type="PANTHER" id="PTHR34448:SF1">
    <property type="entry name" value="BLL6088 PROTEIN"/>
    <property type="match status" value="1"/>
</dbReference>
<reference evidence="2 3" key="1">
    <citation type="journal article" date="2015" name="Microbiome">
        <title>Genomic resolution of linkages in carbon, nitrogen, and sulfur cycling among widespread estuary sediment bacteria.</title>
        <authorList>
            <person name="Baker B.J."/>
            <person name="Lazar C.S."/>
            <person name="Teske A.P."/>
            <person name="Dick G.J."/>
        </authorList>
    </citation>
    <scope>NUCLEOTIDE SEQUENCE [LARGE SCALE GENOMIC DNA]</scope>
    <source>
        <strain evidence="2">SM23_60</strain>
    </source>
</reference>
<dbReference type="Pfam" id="PF26233">
    <property type="entry name" value="NicX"/>
    <property type="match status" value="1"/>
</dbReference>
<dbReference type="InterPro" id="IPR058739">
    <property type="entry name" value="NicX"/>
</dbReference>
<accession>A0A0S8GKA6</accession>
<proteinExistence type="predicted"/>
<dbReference type="SUPFAM" id="SSF144052">
    <property type="entry name" value="Thermophilic metalloprotease-like"/>
    <property type="match status" value="1"/>
</dbReference>
<evidence type="ECO:0000256" key="1">
    <source>
        <dbReference type="ARBA" id="ARBA00022723"/>
    </source>
</evidence>
<evidence type="ECO:0000313" key="2">
    <source>
        <dbReference type="EMBL" id="KPK73463.1"/>
    </source>
</evidence>
<evidence type="ECO:0008006" key="4">
    <source>
        <dbReference type="Google" id="ProtNLM"/>
    </source>
</evidence>
<sequence length="313" mass="34238">MKTKLKRAAQTVVKNLLGIKKKENTVIVTDKVCRAVADALMNAAQEITDPILVEIVPRHIHGEEPPPLVADILKQCDVFIIPTSRSLSHTQARINACRRGARGATMPGITVTMMERTLNVDYRRIKKLTLRLARLLSGARNAVIQTQSGTLKLDLTGRKGHADTGIIKQPGDFSNLPAGEAYIAPLELKSAGTITIDGSFASVGLLKQSITIQLDRGRIRNLRGNRRLTTLFAQYGRKERTLCELGIGTNLEAKVTGNVLEDEKALGTVHVAFGNNLGFGGKNNGKIHLDGVVRRPNLWIDGTQIIKKGRFIF</sequence>
<protein>
    <recommendedName>
        <fullName evidence="4">Leucyl aminopeptidase</fullName>
    </recommendedName>
</protein>
<dbReference type="GO" id="GO:0046872">
    <property type="term" value="F:metal ion binding"/>
    <property type="evidence" value="ECO:0007669"/>
    <property type="project" value="UniProtKB-KW"/>
</dbReference>
<evidence type="ECO:0000313" key="3">
    <source>
        <dbReference type="Proteomes" id="UP000051096"/>
    </source>
</evidence>
<organism evidence="2 3">
    <name type="scientific">candidate division WOR_3 bacterium SM23_60</name>
    <dbReference type="NCBI Taxonomy" id="1703780"/>
    <lineage>
        <taxon>Bacteria</taxon>
        <taxon>Bacteria division WOR-3</taxon>
    </lineage>
</organism>
<dbReference type="PANTHER" id="PTHR34448">
    <property type="entry name" value="AMINOPEPTIDASE"/>
    <property type="match status" value="1"/>
</dbReference>
<dbReference type="EMBL" id="LJUO01000009">
    <property type="protein sequence ID" value="KPK73463.1"/>
    <property type="molecule type" value="Genomic_DNA"/>
</dbReference>